<dbReference type="InterPro" id="IPR048278">
    <property type="entry name" value="PFN"/>
</dbReference>
<organism evidence="2 3">
    <name type="scientific">Dictyostelium purpureum</name>
    <name type="common">Slime mold</name>
    <dbReference type="NCBI Taxonomy" id="5786"/>
    <lineage>
        <taxon>Eukaryota</taxon>
        <taxon>Amoebozoa</taxon>
        <taxon>Evosea</taxon>
        <taxon>Eumycetozoa</taxon>
        <taxon>Dictyostelia</taxon>
        <taxon>Dictyosteliales</taxon>
        <taxon>Dictyosteliaceae</taxon>
        <taxon>Dictyostelium</taxon>
    </lineage>
</organism>
<dbReference type="GO" id="GO:0003785">
    <property type="term" value="F:actin monomer binding"/>
    <property type="evidence" value="ECO:0000318"/>
    <property type="project" value="GO_Central"/>
</dbReference>
<evidence type="ECO:0000256" key="1">
    <source>
        <dbReference type="ARBA" id="ARBA00025549"/>
    </source>
</evidence>
<dbReference type="RefSeq" id="XP_003288878.1">
    <property type="nucleotide sequence ID" value="XM_003288830.1"/>
</dbReference>
<dbReference type="GeneID" id="10499483"/>
<gene>
    <name evidence="2" type="ORF">DICPUDRAFT_153164</name>
</gene>
<evidence type="ECO:0000313" key="3">
    <source>
        <dbReference type="Proteomes" id="UP000001064"/>
    </source>
</evidence>
<protein>
    <recommendedName>
        <fullName evidence="4">Profilin</fullName>
    </recommendedName>
</protein>
<name>F0ZN74_DICPU</name>
<dbReference type="SUPFAM" id="SSF55770">
    <property type="entry name" value="Profilin (actin-binding protein)"/>
    <property type="match status" value="1"/>
</dbReference>
<dbReference type="VEuPathDB" id="AmoebaDB:DICPUDRAFT_153164"/>
<dbReference type="Pfam" id="PF00235">
    <property type="entry name" value="Profilin"/>
    <property type="match status" value="1"/>
</dbReference>
<dbReference type="InterPro" id="IPR036140">
    <property type="entry name" value="PFN_sf"/>
</dbReference>
<keyword evidence="3" id="KW-1185">Reference proteome</keyword>
<proteinExistence type="predicted"/>
<evidence type="ECO:0008006" key="4">
    <source>
        <dbReference type="Google" id="ProtNLM"/>
    </source>
</evidence>
<dbReference type="Proteomes" id="UP000001064">
    <property type="component" value="Unassembled WGS sequence"/>
</dbReference>
<dbReference type="GO" id="GO:0005938">
    <property type="term" value="C:cell cortex"/>
    <property type="evidence" value="ECO:0000318"/>
    <property type="project" value="GO_Central"/>
</dbReference>
<reference evidence="3" key="1">
    <citation type="journal article" date="2011" name="Genome Biol.">
        <title>Comparative genomics of the social amoebae Dictyostelium discoideum and Dictyostelium purpureum.</title>
        <authorList>
            <consortium name="US DOE Joint Genome Institute (JGI-PGF)"/>
            <person name="Sucgang R."/>
            <person name="Kuo A."/>
            <person name="Tian X."/>
            <person name="Salerno W."/>
            <person name="Parikh A."/>
            <person name="Feasley C.L."/>
            <person name="Dalin E."/>
            <person name="Tu H."/>
            <person name="Huang E."/>
            <person name="Barry K."/>
            <person name="Lindquist E."/>
            <person name="Shapiro H."/>
            <person name="Bruce D."/>
            <person name="Schmutz J."/>
            <person name="Salamov A."/>
            <person name="Fey P."/>
            <person name="Gaudet P."/>
            <person name="Anjard C."/>
            <person name="Babu M.M."/>
            <person name="Basu S."/>
            <person name="Bushmanova Y."/>
            <person name="van der Wel H."/>
            <person name="Katoh-Kurasawa M."/>
            <person name="Dinh C."/>
            <person name="Coutinho P.M."/>
            <person name="Saito T."/>
            <person name="Elias M."/>
            <person name="Schaap P."/>
            <person name="Kay R.R."/>
            <person name="Henrissat B."/>
            <person name="Eichinger L."/>
            <person name="Rivero F."/>
            <person name="Putnam N.H."/>
            <person name="West C.M."/>
            <person name="Loomis W.F."/>
            <person name="Chisholm R.L."/>
            <person name="Shaulsky G."/>
            <person name="Strassmann J.E."/>
            <person name="Queller D.C."/>
            <person name="Kuspa A."/>
            <person name="Grigoriev I.V."/>
        </authorList>
    </citation>
    <scope>NUCLEOTIDE SEQUENCE [LARGE SCALE GENOMIC DNA]</scope>
    <source>
        <strain evidence="3">QSDP1</strain>
    </source>
</reference>
<accession>F0ZN74</accession>
<dbReference type="eggNOG" id="ENOG502RHKP">
    <property type="taxonomic scope" value="Eukaryota"/>
</dbReference>
<dbReference type="OrthoDB" id="10332549at2759"/>
<dbReference type="KEGG" id="dpp:DICPUDRAFT_153164"/>
<dbReference type="Gene3D" id="3.30.450.30">
    <property type="entry name" value="Dynein light chain 2a, cytoplasmic"/>
    <property type="match status" value="1"/>
</dbReference>
<comment type="function">
    <text evidence="1">Binds to actin and affects the structure of the cytoskeleton. At high concentrations, profilin prevents the polymerization of actin, whereas it enhances it at low concentrations. By binding to PIP2, it inhibits the formation of IP3 and DG.</text>
</comment>
<sequence length="126" mass="13918">MVAINEAFIKTNILDQNVNYIDACIIGAPEKICLGKSNNFQISNEEVKKVTEVFTLFRDAPIVIGGKSYTRTKSTASYIIAKHDTTGIALFQNNMGLIAIARYLDGTIEQENILKTLQHTILKALA</sequence>
<evidence type="ECO:0000313" key="2">
    <source>
        <dbReference type="EMBL" id="EGC34601.1"/>
    </source>
</evidence>
<dbReference type="EMBL" id="GL871091">
    <property type="protein sequence ID" value="EGC34601.1"/>
    <property type="molecule type" value="Genomic_DNA"/>
</dbReference>
<dbReference type="InParanoid" id="F0ZN74"/>
<dbReference type="OMA" id="QNNMGLI"/>
<dbReference type="AlphaFoldDB" id="F0ZN74"/>
<dbReference type="FunCoup" id="F0ZN74">
    <property type="interactions" value="937"/>
</dbReference>